<sequence>MPRTKTTLVASVLTLALAGCNAPSTSPRQQAQDSGSADLRGSAIGGPFTLIDKHGKTVRWSDFAGHYRVVYFGYTYCPDVCPTDMQRTVKGEKIFAKDHPELAKNLRTIFISVDPERDTPEVVGEFAAAFSPDVIGLTGSEEQVKAAEDAFKVYASKGAKQPGGGYLVDHSSITYLFDKQGKPLATLPTDQGPQAVAAALAKWVQ</sequence>
<evidence type="ECO:0000313" key="7">
    <source>
        <dbReference type="EMBL" id="MXP28282.1"/>
    </source>
</evidence>
<dbReference type="Proteomes" id="UP000439780">
    <property type="component" value="Unassembled WGS sequence"/>
</dbReference>
<evidence type="ECO:0000256" key="5">
    <source>
        <dbReference type="SAM" id="SignalP"/>
    </source>
</evidence>
<feature type="binding site" evidence="3">
    <location>
        <position position="77"/>
    </location>
    <ligand>
        <name>Cu cation</name>
        <dbReference type="ChEBI" id="CHEBI:23378"/>
    </ligand>
</feature>
<keyword evidence="5" id="KW-0732">Signal</keyword>
<gene>
    <name evidence="7" type="ORF">GRI58_05540</name>
</gene>
<keyword evidence="4" id="KW-1015">Disulfide bond</keyword>
<dbReference type="PROSITE" id="PS51257">
    <property type="entry name" value="PROKAR_LIPOPROTEIN"/>
    <property type="match status" value="1"/>
</dbReference>
<protein>
    <submittedName>
        <fullName evidence="7">SCO family protein</fullName>
    </submittedName>
</protein>
<evidence type="ECO:0000256" key="2">
    <source>
        <dbReference type="ARBA" id="ARBA00023008"/>
    </source>
</evidence>
<dbReference type="PROSITE" id="PS51352">
    <property type="entry name" value="THIOREDOXIN_2"/>
    <property type="match status" value="1"/>
</dbReference>
<dbReference type="PANTHER" id="PTHR12151">
    <property type="entry name" value="ELECTRON TRANSPORT PROTIN SCO1/SENC FAMILY MEMBER"/>
    <property type="match status" value="1"/>
</dbReference>
<evidence type="ECO:0000256" key="3">
    <source>
        <dbReference type="PIRSR" id="PIRSR603782-1"/>
    </source>
</evidence>
<evidence type="ECO:0000256" key="4">
    <source>
        <dbReference type="PIRSR" id="PIRSR603782-2"/>
    </source>
</evidence>
<dbReference type="AlphaFoldDB" id="A0A845ACV4"/>
<dbReference type="CDD" id="cd02968">
    <property type="entry name" value="SCO"/>
    <property type="match status" value="1"/>
</dbReference>
<dbReference type="InterPro" id="IPR003782">
    <property type="entry name" value="SCO1/SenC"/>
</dbReference>
<name>A0A845ACV4_9SPHN</name>
<evidence type="ECO:0000313" key="8">
    <source>
        <dbReference type="Proteomes" id="UP000439780"/>
    </source>
</evidence>
<organism evidence="7 8">
    <name type="scientific">Qipengyuania algicida</name>
    <dbReference type="NCBI Taxonomy" id="1836209"/>
    <lineage>
        <taxon>Bacteria</taxon>
        <taxon>Pseudomonadati</taxon>
        <taxon>Pseudomonadota</taxon>
        <taxon>Alphaproteobacteria</taxon>
        <taxon>Sphingomonadales</taxon>
        <taxon>Erythrobacteraceae</taxon>
        <taxon>Qipengyuania</taxon>
    </lineage>
</organism>
<feature type="chain" id="PRO_5032377608" evidence="5">
    <location>
        <begin position="19"/>
        <end position="205"/>
    </location>
</feature>
<feature type="domain" description="Thioredoxin" evidence="6">
    <location>
        <begin position="16"/>
        <end position="205"/>
    </location>
</feature>
<evidence type="ECO:0000259" key="6">
    <source>
        <dbReference type="PROSITE" id="PS51352"/>
    </source>
</evidence>
<keyword evidence="2 3" id="KW-0186">Copper</keyword>
<feature type="signal peptide" evidence="5">
    <location>
        <begin position="1"/>
        <end position="18"/>
    </location>
</feature>
<reference evidence="7 8" key="1">
    <citation type="submission" date="2019-12" db="EMBL/GenBank/DDBJ databases">
        <title>Genomic-based taxomic classification of the family Erythrobacteraceae.</title>
        <authorList>
            <person name="Xu L."/>
        </authorList>
    </citation>
    <scope>NUCLEOTIDE SEQUENCE [LARGE SCALE GENOMIC DNA]</scope>
    <source>
        <strain evidence="7 8">KEMB 9005-328</strain>
    </source>
</reference>
<dbReference type="RefSeq" id="WP_160752574.1">
    <property type="nucleotide sequence ID" value="NZ_WTYA01000003.1"/>
</dbReference>
<dbReference type="SUPFAM" id="SSF52833">
    <property type="entry name" value="Thioredoxin-like"/>
    <property type="match status" value="1"/>
</dbReference>
<accession>A0A845ACV4</accession>
<keyword evidence="3" id="KW-0479">Metal-binding</keyword>
<dbReference type="GO" id="GO:0046872">
    <property type="term" value="F:metal ion binding"/>
    <property type="evidence" value="ECO:0007669"/>
    <property type="project" value="UniProtKB-KW"/>
</dbReference>
<proteinExistence type="inferred from homology"/>
<dbReference type="InterPro" id="IPR036249">
    <property type="entry name" value="Thioredoxin-like_sf"/>
</dbReference>
<dbReference type="EMBL" id="WTYA01000003">
    <property type="protein sequence ID" value="MXP28282.1"/>
    <property type="molecule type" value="Genomic_DNA"/>
</dbReference>
<dbReference type="InterPro" id="IPR013766">
    <property type="entry name" value="Thioredoxin_domain"/>
</dbReference>
<dbReference type="Gene3D" id="3.40.30.10">
    <property type="entry name" value="Glutaredoxin"/>
    <property type="match status" value="1"/>
</dbReference>
<dbReference type="OrthoDB" id="9790194at2"/>
<comment type="similarity">
    <text evidence="1">Belongs to the SCO1/2 family.</text>
</comment>
<feature type="binding site" evidence="3">
    <location>
        <position position="170"/>
    </location>
    <ligand>
        <name>Cu cation</name>
        <dbReference type="ChEBI" id="CHEBI:23378"/>
    </ligand>
</feature>
<evidence type="ECO:0000256" key="1">
    <source>
        <dbReference type="ARBA" id="ARBA00010996"/>
    </source>
</evidence>
<feature type="disulfide bond" description="Redox-active" evidence="4">
    <location>
        <begin position="77"/>
        <end position="81"/>
    </location>
</feature>
<dbReference type="Pfam" id="PF02630">
    <property type="entry name" value="SCO1-SenC"/>
    <property type="match status" value="1"/>
</dbReference>
<feature type="binding site" evidence="3">
    <location>
        <position position="81"/>
    </location>
    <ligand>
        <name>Cu cation</name>
        <dbReference type="ChEBI" id="CHEBI:23378"/>
    </ligand>
</feature>
<dbReference type="FunFam" id="3.40.30.10:FF:000013">
    <property type="entry name" value="Blast:Protein SCO1 homolog, mitochondrial"/>
    <property type="match status" value="1"/>
</dbReference>
<dbReference type="PANTHER" id="PTHR12151:SF25">
    <property type="entry name" value="LINALOOL DEHYDRATASE_ISOMERASE DOMAIN-CONTAINING PROTEIN"/>
    <property type="match status" value="1"/>
</dbReference>
<keyword evidence="8" id="KW-1185">Reference proteome</keyword>
<comment type="caution">
    <text evidence="7">The sequence shown here is derived from an EMBL/GenBank/DDBJ whole genome shotgun (WGS) entry which is preliminary data.</text>
</comment>